<dbReference type="AlphaFoldDB" id="A0A022RKE2"/>
<dbReference type="PANTHER" id="PTHR33124:SF40">
    <property type="entry name" value="TRANSCRIPTION FACTOR IBH1"/>
    <property type="match status" value="1"/>
</dbReference>
<feature type="non-terminal residue" evidence="4">
    <location>
        <position position="120"/>
    </location>
</feature>
<feature type="domain" description="IBH1-like N-terminal" evidence="3">
    <location>
        <begin position="15"/>
        <end position="76"/>
    </location>
</feature>
<organism evidence="4 5">
    <name type="scientific">Erythranthe guttata</name>
    <name type="common">Yellow monkey flower</name>
    <name type="synonym">Mimulus guttatus</name>
    <dbReference type="NCBI Taxonomy" id="4155"/>
    <lineage>
        <taxon>Eukaryota</taxon>
        <taxon>Viridiplantae</taxon>
        <taxon>Streptophyta</taxon>
        <taxon>Embryophyta</taxon>
        <taxon>Tracheophyta</taxon>
        <taxon>Spermatophyta</taxon>
        <taxon>Magnoliopsida</taxon>
        <taxon>eudicotyledons</taxon>
        <taxon>Gunneridae</taxon>
        <taxon>Pentapetalae</taxon>
        <taxon>asterids</taxon>
        <taxon>lamiids</taxon>
        <taxon>Lamiales</taxon>
        <taxon>Phrymaceae</taxon>
        <taxon>Erythranthe</taxon>
    </lineage>
</organism>
<evidence type="ECO:0000313" key="5">
    <source>
        <dbReference type="Proteomes" id="UP000030748"/>
    </source>
</evidence>
<evidence type="ECO:0000313" key="4">
    <source>
        <dbReference type="EMBL" id="EYU40661.1"/>
    </source>
</evidence>
<keyword evidence="1" id="KW-0805">Transcription regulation</keyword>
<dbReference type="Proteomes" id="UP000030748">
    <property type="component" value="Unassembled WGS sequence"/>
</dbReference>
<keyword evidence="2" id="KW-0804">Transcription</keyword>
<dbReference type="eggNOG" id="ENOG502S9NU">
    <property type="taxonomic scope" value="Eukaryota"/>
</dbReference>
<dbReference type="PANTHER" id="PTHR33124">
    <property type="entry name" value="TRANSCRIPTION FACTOR IBH1-LIKE 1"/>
    <property type="match status" value="1"/>
</dbReference>
<dbReference type="InterPro" id="IPR059002">
    <property type="entry name" value="IBH1_N"/>
</dbReference>
<keyword evidence="5" id="KW-1185">Reference proteome</keyword>
<dbReference type="STRING" id="4155.A0A022RKE2"/>
<dbReference type="Pfam" id="PF26576">
    <property type="entry name" value="IBH1_N"/>
    <property type="match status" value="1"/>
</dbReference>
<protein>
    <recommendedName>
        <fullName evidence="3">IBH1-like N-terminal domain-containing protein</fullName>
    </recommendedName>
</protein>
<dbReference type="GO" id="GO:0006355">
    <property type="term" value="P:regulation of DNA-templated transcription"/>
    <property type="evidence" value="ECO:0007669"/>
    <property type="project" value="InterPro"/>
</dbReference>
<reference evidence="4 5" key="1">
    <citation type="journal article" date="2013" name="Proc. Natl. Acad. Sci. U.S.A.">
        <title>Fine-scale variation in meiotic recombination in Mimulus inferred from population shotgun sequencing.</title>
        <authorList>
            <person name="Hellsten U."/>
            <person name="Wright K.M."/>
            <person name="Jenkins J."/>
            <person name="Shu S."/>
            <person name="Yuan Y."/>
            <person name="Wessler S.R."/>
            <person name="Schmutz J."/>
            <person name="Willis J.H."/>
            <person name="Rokhsar D.S."/>
        </authorList>
    </citation>
    <scope>NUCLEOTIDE SEQUENCE [LARGE SCALE GENOMIC DNA]</scope>
    <source>
        <strain evidence="5">cv. DUN x IM62</strain>
    </source>
</reference>
<dbReference type="InterPro" id="IPR044660">
    <property type="entry name" value="IBH1-like"/>
</dbReference>
<proteinExistence type="predicted"/>
<evidence type="ECO:0000256" key="1">
    <source>
        <dbReference type="ARBA" id="ARBA00023015"/>
    </source>
</evidence>
<evidence type="ECO:0000259" key="3">
    <source>
        <dbReference type="Pfam" id="PF26576"/>
    </source>
</evidence>
<evidence type="ECO:0000256" key="2">
    <source>
        <dbReference type="ARBA" id="ARBA00023163"/>
    </source>
</evidence>
<dbReference type="EMBL" id="KI630394">
    <property type="protein sequence ID" value="EYU40661.1"/>
    <property type="molecule type" value="Genomic_DNA"/>
</dbReference>
<sequence>MKSTDNKSLVKNPSSMKTKLALRFLRSMKKLMNKKNNTTYSCRYRAIRAAAYASMASVVGPNKAWSRALIGKRRERKNRVVRRGRKLVLRELVPGGKSMDICRLLNETGDYLKCLRAQVQ</sequence>
<gene>
    <name evidence="4" type="ORF">MIMGU_mgv1a024185mg</name>
</gene>
<accession>A0A022RKE2</accession>
<name>A0A022RKE2_ERYGU</name>